<organism evidence="1 2">
    <name type="scientific">Polyodon spathula</name>
    <name type="common">North American paddlefish</name>
    <name type="synonym">Squalus spathula</name>
    <dbReference type="NCBI Taxonomy" id="7913"/>
    <lineage>
        <taxon>Eukaryota</taxon>
        <taxon>Metazoa</taxon>
        <taxon>Chordata</taxon>
        <taxon>Craniata</taxon>
        <taxon>Vertebrata</taxon>
        <taxon>Euteleostomi</taxon>
        <taxon>Actinopterygii</taxon>
        <taxon>Chondrostei</taxon>
        <taxon>Acipenseriformes</taxon>
        <taxon>Polyodontidae</taxon>
        <taxon>Polyodon</taxon>
    </lineage>
</organism>
<dbReference type="Proteomes" id="UP001166093">
    <property type="component" value="Unassembled WGS sequence"/>
</dbReference>
<feature type="non-terminal residue" evidence="1">
    <location>
        <position position="1"/>
    </location>
</feature>
<comment type="caution">
    <text evidence="1">The sequence shown here is derived from an EMBL/GenBank/DDBJ whole genome shotgun (WGS) entry which is preliminary data.</text>
</comment>
<reference evidence="1" key="1">
    <citation type="journal article" date="2021" name="Cell">
        <title>Tracing the genetic footprints of vertebrate landing in non-teleost ray-finned fishes.</title>
        <authorList>
            <person name="Bi X."/>
            <person name="Wang K."/>
            <person name="Yang L."/>
            <person name="Pan H."/>
            <person name="Jiang H."/>
            <person name="Wei Q."/>
            <person name="Fang M."/>
            <person name="Yu H."/>
            <person name="Zhu C."/>
            <person name="Cai Y."/>
            <person name="He Y."/>
            <person name="Gan X."/>
            <person name="Zeng H."/>
            <person name="Yu D."/>
            <person name="Zhu Y."/>
            <person name="Jiang H."/>
            <person name="Qiu Q."/>
            <person name="Yang H."/>
            <person name="Zhang Y.E."/>
            <person name="Wang W."/>
            <person name="Zhu M."/>
            <person name="He S."/>
            <person name="Zhang G."/>
        </authorList>
    </citation>
    <scope>NUCLEOTIDE SEQUENCE</scope>
    <source>
        <strain evidence="1">Pddl_001</strain>
    </source>
</reference>
<dbReference type="EMBL" id="JAAWVQ010032106">
    <property type="protein sequence ID" value="MBN3273565.1"/>
    <property type="molecule type" value="Genomic_DNA"/>
</dbReference>
<gene>
    <name evidence="1" type="primary">Gpc5_2</name>
    <name evidence="1" type="ORF">GTO93_0012750</name>
</gene>
<accession>A0ABS2XH45</accession>
<keyword evidence="2" id="KW-1185">Reference proteome</keyword>
<sequence length="278" mass="30587">MQEIATWLHGCHDTPPKRAALIKVCSHPVYTNAWVGTVPKTALIIQGPSRPFSPHLPAPDAQLHSATSHSFADGHDLAWCPCWLHQKWIGEKERTLVTHLSRCWYGNGAGVAALSPLGANLNVHEEEARFPIGARDLEGLSPGVVGGAKRGGGVQLLQWMGAVVRLMWADTRESSKSCASFIAVSRVAGLWHHIHIWVSAPTHSRIAPLPWLHPFADPYSGRGLASCVQFRQNKSYTNRVVGNGLQAQKLNPEVKVRDLDPVLTQVKERLQRFNQVGQ</sequence>
<name>A0ABS2XH45_POLSP</name>
<protein>
    <submittedName>
        <fullName evidence="1">GPC5 protein</fullName>
    </submittedName>
</protein>
<feature type="non-terminal residue" evidence="1">
    <location>
        <position position="278"/>
    </location>
</feature>
<proteinExistence type="predicted"/>
<evidence type="ECO:0000313" key="2">
    <source>
        <dbReference type="Proteomes" id="UP001166093"/>
    </source>
</evidence>
<evidence type="ECO:0000313" key="1">
    <source>
        <dbReference type="EMBL" id="MBN3273565.1"/>
    </source>
</evidence>